<organism evidence="3">
    <name type="scientific">bioreactor metagenome</name>
    <dbReference type="NCBI Taxonomy" id="1076179"/>
    <lineage>
        <taxon>unclassified sequences</taxon>
        <taxon>metagenomes</taxon>
        <taxon>ecological metagenomes</taxon>
    </lineage>
</organism>
<dbReference type="Pfam" id="PF13649">
    <property type="entry name" value="Methyltransf_25"/>
    <property type="match status" value="1"/>
</dbReference>
<dbReference type="Gene3D" id="2.20.25.110">
    <property type="entry name" value="S-adenosyl-L-methionine-dependent methyltransferases"/>
    <property type="match status" value="1"/>
</dbReference>
<evidence type="ECO:0000256" key="1">
    <source>
        <dbReference type="ARBA" id="ARBA00022679"/>
    </source>
</evidence>
<dbReference type="EMBL" id="VSSQ01003162">
    <property type="protein sequence ID" value="MPM19367.1"/>
    <property type="molecule type" value="Genomic_DNA"/>
</dbReference>
<comment type="caution">
    <text evidence="3">The sequence shown here is derived from an EMBL/GenBank/DDBJ whole genome shotgun (WGS) entry which is preliminary data.</text>
</comment>
<name>A0A644XTX1_9ZZZZ</name>
<feature type="domain" description="Methyltransferase" evidence="2">
    <location>
        <begin position="43"/>
        <end position="138"/>
    </location>
</feature>
<dbReference type="AlphaFoldDB" id="A0A644XTX1"/>
<accession>A0A644XTX1</accession>
<gene>
    <name evidence="3" type="primary">ubiE_56</name>
    <name evidence="3" type="ORF">SDC9_65790</name>
</gene>
<keyword evidence="3" id="KW-0489">Methyltransferase</keyword>
<dbReference type="SUPFAM" id="SSF53335">
    <property type="entry name" value="S-adenosyl-L-methionine-dependent methyltransferases"/>
    <property type="match status" value="1"/>
</dbReference>
<dbReference type="CDD" id="cd02440">
    <property type="entry name" value="AdoMet_MTases"/>
    <property type="match status" value="1"/>
</dbReference>
<reference evidence="3" key="1">
    <citation type="submission" date="2019-08" db="EMBL/GenBank/DDBJ databases">
        <authorList>
            <person name="Kucharzyk K."/>
            <person name="Murdoch R.W."/>
            <person name="Higgins S."/>
            <person name="Loffler F."/>
        </authorList>
    </citation>
    <scope>NUCLEOTIDE SEQUENCE</scope>
</reference>
<dbReference type="InterPro" id="IPR041698">
    <property type="entry name" value="Methyltransf_25"/>
</dbReference>
<proteinExistence type="predicted"/>
<dbReference type="GO" id="GO:0032259">
    <property type="term" value="P:methylation"/>
    <property type="evidence" value="ECO:0007669"/>
    <property type="project" value="UniProtKB-KW"/>
</dbReference>
<dbReference type="InterPro" id="IPR029063">
    <property type="entry name" value="SAM-dependent_MTases_sf"/>
</dbReference>
<evidence type="ECO:0000259" key="2">
    <source>
        <dbReference type="Pfam" id="PF13649"/>
    </source>
</evidence>
<dbReference type="GO" id="GO:0043770">
    <property type="term" value="F:demethylmenaquinone methyltransferase activity"/>
    <property type="evidence" value="ECO:0007669"/>
    <property type="project" value="UniProtKB-EC"/>
</dbReference>
<evidence type="ECO:0000313" key="3">
    <source>
        <dbReference type="EMBL" id="MPM19367.1"/>
    </source>
</evidence>
<sequence>MDAEYGRFAAVYDSLMRSVDYDAWAAYIVSLLAEQNVHPGDSILDCACGTGELSIRLSRLGFLVTGVDRSEEMLEIAQKKARLAGQKIPFVCQDMRQLKLHKPVSAVVCACDGVNYLLTKKDVGEFFNSAFAALKPNGALLFDVSSAYKLECVLGGQTYGEDTSECAYLWQNAFDPESRLIEMNLSFFVPDGAGKYTRFTERHVQRAHTVEELQGVLVKSGFTDCRAYEAFTRSEPNAASERIQFSAGKQL</sequence>
<dbReference type="EC" id="2.1.1.163" evidence="3"/>
<protein>
    <submittedName>
        <fullName evidence="3">Ubiquinone/menaquinone biosynthesis C-methyltransferase UbiE</fullName>
        <ecNumber evidence="3">2.1.1.163</ecNumber>
    </submittedName>
</protein>
<keyword evidence="3" id="KW-0830">Ubiquinone</keyword>
<keyword evidence="1 3" id="KW-0808">Transferase</keyword>
<dbReference type="Gene3D" id="3.40.50.150">
    <property type="entry name" value="Vaccinia Virus protein VP39"/>
    <property type="match status" value="1"/>
</dbReference>
<dbReference type="PANTHER" id="PTHR43861">
    <property type="entry name" value="TRANS-ACONITATE 2-METHYLTRANSFERASE-RELATED"/>
    <property type="match status" value="1"/>
</dbReference>